<proteinExistence type="predicted"/>
<dbReference type="Gene3D" id="3.90.550.10">
    <property type="entry name" value="Spore Coat Polysaccharide Biosynthesis Protein SpsA, Chain A"/>
    <property type="match status" value="1"/>
</dbReference>
<dbReference type="AlphaFoldDB" id="A0A9Q4P8Q6"/>
<dbReference type="EMBL" id="JAPTZU010000001">
    <property type="protein sequence ID" value="MCZ2686617.1"/>
    <property type="molecule type" value="Genomic_DNA"/>
</dbReference>
<reference evidence="2" key="1">
    <citation type="submission" date="2022-12" db="EMBL/GenBank/DDBJ databases">
        <title>Development of a Multilocus Sequence Typing Scheme for Bacteroides fragilis Based on Whole Genome Sequencing Data and Clinical Application.</title>
        <authorList>
            <person name="Nielsen F.D."/>
            <person name="Justesen U.S."/>
        </authorList>
    </citation>
    <scope>NUCLEOTIDE SEQUENCE</scope>
    <source>
        <strain evidence="2">BF_AM_ODE_DK_2015_4</strain>
    </source>
</reference>
<sequence>MKVLIVTVAGISSRFNRDTSRNVLKCLYYEDSPTHSLLYQIVCKALDFERVILVGGYLYDELVMYAEKYLSNLGPQIELVYNAHYKDYGSGYSLIKGVERVPEVANEIIFVEGDLYFDNESFSLVKKSLYDVITVNHEFITSEKAVALYVDEIDKVHYIYDTNHSLLSIPSPIKAIYNSGQIWKFTSLSKLNSVISPLSPKQIQGTNLEIIQAYFDNIPVSDLNFIALNTWFNCNTVADYQKVNSLLTK</sequence>
<feature type="domain" description="DUF6564" evidence="1">
    <location>
        <begin position="21"/>
        <end position="245"/>
    </location>
</feature>
<gene>
    <name evidence="2" type="ORF">O1433_03775</name>
</gene>
<protein>
    <submittedName>
        <fullName evidence="2">LicC domain protein</fullName>
    </submittedName>
</protein>
<evidence type="ECO:0000259" key="1">
    <source>
        <dbReference type="Pfam" id="PF20202"/>
    </source>
</evidence>
<dbReference type="Proteomes" id="UP001079672">
    <property type="component" value="Unassembled WGS sequence"/>
</dbReference>
<dbReference type="InterPro" id="IPR029044">
    <property type="entry name" value="Nucleotide-diphossugar_trans"/>
</dbReference>
<dbReference type="RefSeq" id="WP_234165295.1">
    <property type="nucleotide sequence ID" value="NZ_JAGJHE010000001.1"/>
</dbReference>
<name>A0A9Q4P8Q6_BACFG</name>
<dbReference type="Pfam" id="PF20202">
    <property type="entry name" value="DUF6564"/>
    <property type="match status" value="1"/>
</dbReference>
<accession>A0A9Q4P8Q6</accession>
<evidence type="ECO:0000313" key="3">
    <source>
        <dbReference type="Proteomes" id="UP001079672"/>
    </source>
</evidence>
<evidence type="ECO:0000313" key="2">
    <source>
        <dbReference type="EMBL" id="MCZ2686617.1"/>
    </source>
</evidence>
<dbReference type="InterPro" id="IPR046694">
    <property type="entry name" value="DUF6564"/>
</dbReference>
<organism evidence="2 3">
    <name type="scientific">Bacteroides fragilis</name>
    <dbReference type="NCBI Taxonomy" id="817"/>
    <lineage>
        <taxon>Bacteria</taxon>
        <taxon>Pseudomonadati</taxon>
        <taxon>Bacteroidota</taxon>
        <taxon>Bacteroidia</taxon>
        <taxon>Bacteroidales</taxon>
        <taxon>Bacteroidaceae</taxon>
        <taxon>Bacteroides</taxon>
    </lineage>
</organism>
<dbReference type="SUPFAM" id="SSF53448">
    <property type="entry name" value="Nucleotide-diphospho-sugar transferases"/>
    <property type="match status" value="1"/>
</dbReference>
<comment type="caution">
    <text evidence="2">The sequence shown here is derived from an EMBL/GenBank/DDBJ whole genome shotgun (WGS) entry which is preliminary data.</text>
</comment>